<feature type="region of interest" description="Disordered" evidence="1">
    <location>
        <begin position="75"/>
        <end position="94"/>
    </location>
</feature>
<accession>A0AAJ0M9D8</accession>
<gene>
    <name evidence="2" type="ORF">B0T25DRAFT_521965</name>
</gene>
<feature type="compositionally biased region" description="Polar residues" evidence="1">
    <location>
        <begin position="272"/>
        <end position="282"/>
    </location>
</feature>
<dbReference type="AlphaFoldDB" id="A0AAJ0M9D8"/>
<reference evidence="2" key="1">
    <citation type="journal article" date="2023" name="Mol. Phylogenet. Evol.">
        <title>Genome-scale phylogeny and comparative genomics of the fungal order Sordariales.</title>
        <authorList>
            <person name="Hensen N."/>
            <person name="Bonometti L."/>
            <person name="Westerberg I."/>
            <person name="Brannstrom I.O."/>
            <person name="Guillou S."/>
            <person name="Cros-Aarteil S."/>
            <person name="Calhoun S."/>
            <person name="Haridas S."/>
            <person name="Kuo A."/>
            <person name="Mondo S."/>
            <person name="Pangilinan J."/>
            <person name="Riley R."/>
            <person name="LaButti K."/>
            <person name="Andreopoulos B."/>
            <person name="Lipzen A."/>
            <person name="Chen C."/>
            <person name="Yan M."/>
            <person name="Daum C."/>
            <person name="Ng V."/>
            <person name="Clum A."/>
            <person name="Steindorff A."/>
            <person name="Ohm R.A."/>
            <person name="Martin F."/>
            <person name="Silar P."/>
            <person name="Natvig D.O."/>
            <person name="Lalanne C."/>
            <person name="Gautier V."/>
            <person name="Ament-Velasquez S.L."/>
            <person name="Kruys A."/>
            <person name="Hutchinson M.I."/>
            <person name="Powell A.J."/>
            <person name="Barry K."/>
            <person name="Miller A.N."/>
            <person name="Grigoriev I.V."/>
            <person name="Debuchy R."/>
            <person name="Gladieux P."/>
            <person name="Hiltunen Thoren M."/>
            <person name="Johannesson H."/>
        </authorList>
    </citation>
    <scope>NUCLEOTIDE SEQUENCE</scope>
    <source>
        <strain evidence="2">CBS 955.72</strain>
    </source>
</reference>
<dbReference type="EMBL" id="JAUIQD010000007">
    <property type="protein sequence ID" value="KAK3343904.1"/>
    <property type="molecule type" value="Genomic_DNA"/>
</dbReference>
<dbReference type="Proteomes" id="UP001275084">
    <property type="component" value="Unassembled WGS sequence"/>
</dbReference>
<proteinExistence type="predicted"/>
<organism evidence="2 3">
    <name type="scientific">Lasiosphaeria hispida</name>
    <dbReference type="NCBI Taxonomy" id="260671"/>
    <lineage>
        <taxon>Eukaryota</taxon>
        <taxon>Fungi</taxon>
        <taxon>Dikarya</taxon>
        <taxon>Ascomycota</taxon>
        <taxon>Pezizomycotina</taxon>
        <taxon>Sordariomycetes</taxon>
        <taxon>Sordariomycetidae</taxon>
        <taxon>Sordariales</taxon>
        <taxon>Lasiosphaeriaceae</taxon>
        <taxon>Lasiosphaeria</taxon>
    </lineage>
</organism>
<evidence type="ECO:0000256" key="1">
    <source>
        <dbReference type="SAM" id="MobiDB-lite"/>
    </source>
</evidence>
<feature type="region of interest" description="Disordered" evidence="1">
    <location>
        <begin position="250"/>
        <end position="282"/>
    </location>
</feature>
<sequence>MKAVTRDLSSRVEKLDADKPAIQAALEADFQNKTRVLGTLNEKFHDELMQFVGESIDKVEKDFKRQDERLDALEKVESAPTSTGNQQHRPEDESTRAAMHELQEKYESVSVTMNSVQQEHAGLLERFAQADETIRAAVQGYRDDLAKKTETLEHQITVLDSQFNNLSTKSMAEQIIGHMETIYPTAQHIKTDLASLNTSIMEIKNQLGDTDIQDLQRNIPRLDAEMSHLRENFETMKAQIFNLTGIKTYDEEQHPTKRRRVEPNPSGPVHSILTNGNNLNGG</sequence>
<keyword evidence="3" id="KW-1185">Reference proteome</keyword>
<reference evidence="2" key="2">
    <citation type="submission" date="2023-06" db="EMBL/GenBank/DDBJ databases">
        <authorList>
            <consortium name="Lawrence Berkeley National Laboratory"/>
            <person name="Haridas S."/>
            <person name="Hensen N."/>
            <person name="Bonometti L."/>
            <person name="Westerberg I."/>
            <person name="Brannstrom I.O."/>
            <person name="Guillou S."/>
            <person name="Cros-Aarteil S."/>
            <person name="Calhoun S."/>
            <person name="Kuo A."/>
            <person name="Mondo S."/>
            <person name="Pangilinan J."/>
            <person name="Riley R."/>
            <person name="Labutti K."/>
            <person name="Andreopoulos B."/>
            <person name="Lipzen A."/>
            <person name="Chen C."/>
            <person name="Yanf M."/>
            <person name="Daum C."/>
            <person name="Ng V."/>
            <person name="Clum A."/>
            <person name="Steindorff A."/>
            <person name="Ohm R."/>
            <person name="Martin F."/>
            <person name="Silar P."/>
            <person name="Natvig D."/>
            <person name="Lalanne C."/>
            <person name="Gautier V."/>
            <person name="Ament-Velasquez S.L."/>
            <person name="Kruys A."/>
            <person name="Hutchinson M.I."/>
            <person name="Powell A.J."/>
            <person name="Barry K."/>
            <person name="Miller A.N."/>
            <person name="Grigoriev I.V."/>
            <person name="Debuchy R."/>
            <person name="Gladieux P."/>
            <person name="Thoren M.H."/>
            <person name="Johannesson H."/>
        </authorList>
    </citation>
    <scope>NUCLEOTIDE SEQUENCE</scope>
    <source>
        <strain evidence="2">CBS 955.72</strain>
    </source>
</reference>
<name>A0AAJ0M9D8_9PEZI</name>
<comment type="caution">
    <text evidence="2">The sequence shown here is derived from an EMBL/GenBank/DDBJ whole genome shotgun (WGS) entry which is preliminary data.</text>
</comment>
<evidence type="ECO:0000313" key="2">
    <source>
        <dbReference type="EMBL" id="KAK3343904.1"/>
    </source>
</evidence>
<protein>
    <submittedName>
        <fullName evidence="2">Uncharacterized protein</fullName>
    </submittedName>
</protein>
<evidence type="ECO:0000313" key="3">
    <source>
        <dbReference type="Proteomes" id="UP001275084"/>
    </source>
</evidence>